<comment type="caution">
    <text evidence="2">The sequence shown here is derived from an EMBL/GenBank/DDBJ whole genome shotgun (WGS) entry which is preliminary data.</text>
</comment>
<organism evidence="2 3">
    <name type="scientific">Ranatra chinensis</name>
    <dbReference type="NCBI Taxonomy" id="642074"/>
    <lineage>
        <taxon>Eukaryota</taxon>
        <taxon>Metazoa</taxon>
        <taxon>Ecdysozoa</taxon>
        <taxon>Arthropoda</taxon>
        <taxon>Hexapoda</taxon>
        <taxon>Insecta</taxon>
        <taxon>Pterygota</taxon>
        <taxon>Neoptera</taxon>
        <taxon>Paraneoptera</taxon>
        <taxon>Hemiptera</taxon>
        <taxon>Heteroptera</taxon>
        <taxon>Panheteroptera</taxon>
        <taxon>Nepomorpha</taxon>
        <taxon>Nepidae</taxon>
        <taxon>Ranatrinae</taxon>
        <taxon>Ranatra</taxon>
    </lineage>
</organism>
<evidence type="ECO:0000256" key="1">
    <source>
        <dbReference type="SAM" id="MobiDB-lite"/>
    </source>
</evidence>
<feature type="region of interest" description="Disordered" evidence="1">
    <location>
        <begin position="127"/>
        <end position="158"/>
    </location>
</feature>
<proteinExistence type="predicted"/>
<evidence type="ECO:0000313" key="3">
    <source>
        <dbReference type="Proteomes" id="UP001558652"/>
    </source>
</evidence>
<keyword evidence="3" id="KW-1185">Reference proteome</keyword>
<accession>A0ABD0YLE9</accession>
<evidence type="ECO:0000313" key="2">
    <source>
        <dbReference type="EMBL" id="KAL1132093.1"/>
    </source>
</evidence>
<dbReference type="AlphaFoldDB" id="A0ABD0YLE9"/>
<dbReference type="Proteomes" id="UP001558652">
    <property type="component" value="Unassembled WGS sequence"/>
</dbReference>
<dbReference type="EMBL" id="JBFDAA010000005">
    <property type="protein sequence ID" value="KAL1132093.1"/>
    <property type="molecule type" value="Genomic_DNA"/>
</dbReference>
<sequence>MASKGRNVFYQDKRQEIDTFNLPSFCGCMSYRHSEAEYMVKSKLSEKGEKLHIYEVSSRLVFLWNIFQCLDAILSVERLGVNEPDWSVRARDDAPSSLRQVGVFHDIMGIWNRVVTETGIRRQELPPLAGASATGPQWSHTGRLGQPPPPSALTSDPHPCNKLRFQVDYGHRSTLRQASMRPNMFVVITFPVHVHCTTISNQQEQIGYGGVPSTKSQDRKWGENVGTVSFPETTAAGSEVRFAGNTTLVERIRELLYTEEGDIKLNERRRPAGRRYREEKKGSLREEAHRDKEMYIYRGLSHGVCHPMRVGGDEKPRRGRTEAARALCWGQKTSGTCRSKPAAPEADESHGPRDHTEICLTLF</sequence>
<name>A0ABD0YLE9_9HEMI</name>
<reference evidence="2 3" key="1">
    <citation type="submission" date="2024-07" db="EMBL/GenBank/DDBJ databases">
        <title>Chromosome-level genome assembly of the water stick insect Ranatra chinensis (Heteroptera: Nepidae).</title>
        <authorList>
            <person name="Liu X."/>
        </authorList>
    </citation>
    <scope>NUCLEOTIDE SEQUENCE [LARGE SCALE GENOMIC DNA]</scope>
    <source>
        <strain evidence="2">Cailab_2021Rc</strain>
        <tissue evidence="2">Muscle</tissue>
    </source>
</reference>
<protein>
    <submittedName>
        <fullName evidence="2">Uncharacterized protein</fullName>
    </submittedName>
</protein>
<gene>
    <name evidence="2" type="ORF">AAG570_010051</name>
</gene>